<dbReference type="InterPro" id="IPR004358">
    <property type="entry name" value="Sig_transdc_His_kin-like_C"/>
</dbReference>
<evidence type="ECO:0000256" key="2">
    <source>
        <dbReference type="ARBA" id="ARBA00004651"/>
    </source>
</evidence>
<dbReference type="SUPFAM" id="SSF55874">
    <property type="entry name" value="ATPase domain of HSP90 chaperone/DNA topoisomerase II/histidine kinase"/>
    <property type="match status" value="1"/>
</dbReference>
<dbReference type="SUPFAM" id="SSF103190">
    <property type="entry name" value="Sensory domain-like"/>
    <property type="match status" value="1"/>
</dbReference>
<dbReference type="InterPro" id="IPR036890">
    <property type="entry name" value="HATPase_C_sf"/>
</dbReference>
<gene>
    <name evidence="16" type="ORF">AB1471_10505</name>
</gene>
<evidence type="ECO:0000313" key="16">
    <source>
        <dbReference type="EMBL" id="MEW9502225.1"/>
    </source>
</evidence>
<comment type="caution">
    <text evidence="16">The sequence shown here is derived from an EMBL/GenBank/DDBJ whole genome shotgun (WGS) entry which is preliminary data.</text>
</comment>
<dbReference type="PROSITE" id="PS50109">
    <property type="entry name" value="HIS_KIN"/>
    <property type="match status" value="1"/>
</dbReference>
<dbReference type="InterPro" id="IPR000014">
    <property type="entry name" value="PAS"/>
</dbReference>
<comment type="catalytic activity">
    <reaction evidence="1">
        <text>ATP + protein L-histidine = ADP + protein N-phospho-L-histidine.</text>
        <dbReference type="EC" id="2.7.13.3"/>
    </reaction>
</comment>
<keyword evidence="11 14" id="KW-1133">Transmembrane helix</keyword>
<keyword evidence="7 14" id="KW-0812">Transmembrane</keyword>
<evidence type="ECO:0000259" key="15">
    <source>
        <dbReference type="PROSITE" id="PS50109"/>
    </source>
</evidence>
<evidence type="ECO:0000256" key="3">
    <source>
        <dbReference type="ARBA" id="ARBA00012438"/>
    </source>
</evidence>
<dbReference type="Pfam" id="PF17203">
    <property type="entry name" value="sCache_3_2"/>
    <property type="match status" value="1"/>
</dbReference>
<dbReference type="Gene3D" id="3.30.565.10">
    <property type="entry name" value="Histidine kinase-like ATPase, C-terminal domain"/>
    <property type="match status" value="1"/>
</dbReference>
<evidence type="ECO:0000256" key="14">
    <source>
        <dbReference type="SAM" id="Phobius"/>
    </source>
</evidence>
<dbReference type="SMART" id="SM00387">
    <property type="entry name" value="HATPase_c"/>
    <property type="match status" value="1"/>
</dbReference>
<dbReference type="PRINTS" id="PR00344">
    <property type="entry name" value="BCTRLSENSOR"/>
</dbReference>
<evidence type="ECO:0000313" key="17">
    <source>
        <dbReference type="Proteomes" id="UP001556040"/>
    </source>
</evidence>
<comment type="subcellular location">
    <subcellularLocation>
        <location evidence="2">Cell membrane</location>
        <topology evidence="2">Multi-pass membrane protein</topology>
    </subcellularLocation>
</comment>
<sequence>MFQNLSLQTKIILLNVTIILGITIAISIILGYKEMQDTKENIGSRALEVATTVAMMPSLIKAFDDEDPSLVIQPIAEHVRSIVEAEFIVVGNVESVRYSHSDESKIGQRMIGSDNAQALVDEEYYISEAVGSLGPSMRGKAPVFNEAGEVIGVVSVGYMIEDIQLMITRNIIEVIVFSFIILLLGLTGSIFLARNIQKDTMGLEPREISALYRDREAILSSIIEGVVALDRDGRITTMNQSAEKILNLDKRSVNKHIEEVIPNVRMKEMLKIGVTTKDEEMLIGNKMLIINRTLIQDDGKVVGVVASFRDKTEVEEMLNTLSEIQQYSEGLRAQTHEYTNKLYAISGLLQLGQYEEVIDLIQEETNDHEYQMRHMLDQIQDKKVQAILLGKLGKASELKVKLHIDENSSLNELPKHMNILKIINILGNLLDNAIEEVASLPKKEVRFFITDVGNDIVIELTDSGRGIPPEDINKLFEQGYSTKGKQDRGYGLSIVKSAIDALQGSIEIHQERQGGTVFTVYLPKVVTQ</sequence>
<keyword evidence="17" id="KW-1185">Reference proteome</keyword>
<dbReference type="PANTHER" id="PTHR43547">
    <property type="entry name" value="TWO-COMPONENT HISTIDINE KINASE"/>
    <property type="match status" value="1"/>
</dbReference>
<organism evidence="16 17">
    <name type="scientific">Jeotgalibacillus marinus</name>
    <dbReference type="NCBI Taxonomy" id="86667"/>
    <lineage>
        <taxon>Bacteria</taxon>
        <taxon>Bacillati</taxon>
        <taxon>Bacillota</taxon>
        <taxon>Bacilli</taxon>
        <taxon>Bacillales</taxon>
        <taxon>Caryophanaceae</taxon>
        <taxon>Jeotgalibacillus</taxon>
    </lineage>
</organism>
<dbReference type="InterPro" id="IPR039506">
    <property type="entry name" value="SPOB_a"/>
</dbReference>
<dbReference type="Proteomes" id="UP001556040">
    <property type="component" value="Unassembled WGS sequence"/>
</dbReference>
<evidence type="ECO:0000256" key="13">
    <source>
        <dbReference type="ARBA" id="ARBA00023136"/>
    </source>
</evidence>
<proteinExistence type="predicted"/>
<protein>
    <recommendedName>
        <fullName evidence="3">histidine kinase</fullName>
        <ecNumber evidence="3">2.7.13.3</ecNumber>
    </recommendedName>
</protein>
<dbReference type="EMBL" id="JBFMIA010000008">
    <property type="protein sequence ID" value="MEW9502225.1"/>
    <property type="molecule type" value="Genomic_DNA"/>
</dbReference>
<dbReference type="InterPro" id="IPR005467">
    <property type="entry name" value="His_kinase_dom"/>
</dbReference>
<evidence type="ECO:0000256" key="1">
    <source>
        <dbReference type="ARBA" id="ARBA00000085"/>
    </source>
</evidence>
<dbReference type="InterPro" id="IPR033463">
    <property type="entry name" value="sCache_3"/>
</dbReference>
<evidence type="ECO:0000256" key="4">
    <source>
        <dbReference type="ARBA" id="ARBA00022475"/>
    </source>
</evidence>
<accession>A0ABV3Q4F2</accession>
<dbReference type="EC" id="2.7.13.3" evidence="3"/>
<dbReference type="InterPro" id="IPR003594">
    <property type="entry name" value="HATPase_dom"/>
</dbReference>
<keyword evidence="8" id="KW-0547">Nucleotide-binding</keyword>
<feature type="domain" description="Histidine kinase" evidence="15">
    <location>
        <begin position="333"/>
        <end position="526"/>
    </location>
</feature>
<dbReference type="Pfam" id="PF02518">
    <property type="entry name" value="HATPase_c"/>
    <property type="match status" value="1"/>
</dbReference>
<keyword evidence="10" id="KW-0067">ATP-binding</keyword>
<feature type="transmembrane region" description="Helical" evidence="14">
    <location>
        <begin position="12"/>
        <end position="32"/>
    </location>
</feature>
<evidence type="ECO:0000256" key="12">
    <source>
        <dbReference type="ARBA" id="ARBA00023012"/>
    </source>
</evidence>
<evidence type="ECO:0000256" key="5">
    <source>
        <dbReference type="ARBA" id="ARBA00022553"/>
    </source>
</evidence>
<keyword evidence="13 14" id="KW-0472">Membrane</keyword>
<evidence type="ECO:0000256" key="6">
    <source>
        <dbReference type="ARBA" id="ARBA00022679"/>
    </source>
</evidence>
<dbReference type="Gene3D" id="3.30.450.20">
    <property type="entry name" value="PAS domain"/>
    <property type="match status" value="2"/>
</dbReference>
<name>A0ABV3Q4F2_9BACL</name>
<dbReference type="Gene3D" id="1.10.287.130">
    <property type="match status" value="1"/>
</dbReference>
<evidence type="ECO:0000256" key="11">
    <source>
        <dbReference type="ARBA" id="ARBA00022989"/>
    </source>
</evidence>
<keyword evidence="5" id="KW-0597">Phosphoprotein</keyword>
<evidence type="ECO:0000256" key="8">
    <source>
        <dbReference type="ARBA" id="ARBA00022741"/>
    </source>
</evidence>
<dbReference type="InterPro" id="IPR016120">
    <property type="entry name" value="Sig_transdc_His_kin_SpoOB"/>
</dbReference>
<dbReference type="GO" id="GO:0004673">
    <property type="term" value="F:protein histidine kinase activity"/>
    <property type="evidence" value="ECO:0007669"/>
    <property type="project" value="UniProtKB-EC"/>
</dbReference>
<feature type="transmembrane region" description="Helical" evidence="14">
    <location>
        <begin position="174"/>
        <end position="193"/>
    </location>
</feature>
<dbReference type="SUPFAM" id="SSF55890">
    <property type="entry name" value="Sporulation response regulatory protein Spo0B"/>
    <property type="match status" value="1"/>
</dbReference>
<dbReference type="PANTHER" id="PTHR43547:SF3">
    <property type="entry name" value="SENSOR PROTEIN CITS"/>
    <property type="match status" value="1"/>
</dbReference>
<dbReference type="InterPro" id="IPR035965">
    <property type="entry name" value="PAS-like_dom_sf"/>
</dbReference>
<dbReference type="RefSeq" id="WP_367779713.1">
    <property type="nucleotide sequence ID" value="NZ_JBFMIA010000008.1"/>
</dbReference>
<evidence type="ECO:0000256" key="10">
    <source>
        <dbReference type="ARBA" id="ARBA00022840"/>
    </source>
</evidence>
<keyword evidence="12" id="KW-0902">Two-component regulatory system</keyword>
<dbReference type="SMART" id="SM00091">
    <property type="entry name" value="PAS"/>
    <property type="match status" value="1"/>
</dbReference>
<dbReference type="CDD" id="cd00130">
    <property type="entry name" value="PAS"/>
    <property type="match status" value="1"/>
</dbReference>
<dbReference type="Pfam" id="PF00989">
    <property type="entry name" value="PAS"/>
    <property type="match status" value="1"/>
</dbReference>
<keyword evidence="6 16" id="KW-0808">Transferase</keyword>
<keyword evidence="4" id="KW-1003">Cell membrane</keyword>
<dbReference type="InterPro" id="IPR013767">
    <property type="entry name" value="PAS_fold"/>
</dbReference>
<evidence type="ECO:0000256" key="7">
    <source>
        <dbReference type="ARBA" id="ARBA00022692"/>
    </source>
</evidence>
<keyword evidence="9 16" id="KW-0418">Kinase</keyword>
<reference evidence="16 17" key="1">
    <citation type="journal article" date="1979" name="Int. J. Syst. Evol. Microbiol.">
        <title>Bacillus globisporus subsp. marinus subsp. nov.</title>
        <authorList>
            <person name="Liu H."/>
        </authorList>
    </citation>
    <scope>NUCLEOTIDE SEQUENCE [LARGE SCALE GENOMIC DNA]</scope>
    <source>
        <strain evidence="16 17">DSM 1297</strain>
    </source>
</reference>
<evidence type="ECO:0000256" key="9">
    <source>
        <dbReference type="ARBA" id="ARBA00022777"/>
    </source>
</evidence>
<dbReference type="SUPFAM" id="SSF55785">
    <property type="entry name" value="PYP-like sensor domain (PAS domain)"/>
    <property type="match status" value="1"/>
</dbReference>
<dbReference type="Pfam" id="PF14689">
    <property type="entry name" value="SPOB_a"/>
    <property type="match status" value="1"/>
</dbReference>
<dbReference type="InterPro" id="IPR029151">
    <property type="entry name" value="Sensor-like_sf"/>
</dbReference>